<sequence>MGNRLKATAKNIEGKVQEFVGDVTGDPQTKAEGQAKQAEANLRHTVEDIKDNFR</sequence>
<keyword evidence="4" id="KW-1185">Reference proteome</keyword>
<dbReference type="RefSeq" id="WP_106455208.1">
    <property type="nucleotide sequence ID" value="NZ_PXOH01000001.1"/>
</dbReference>
<proteinExistence type="inferred from homology"/>
<evidence type="ECO:0000313" key="3">
    <source>
        <dbReference type="EMBL" id="PSF39587.1"/>
    </source>
</evidence>
<evidence type="ECO:0000256" key="1">
    <source>
        <dbReference type="ARBA" id="ARBA00009129"/>
    </source>
</evidence>
<dbReference type="SUPFAM" id="SSF69047">
    <property type="entry name" value="Hypothetical protein YjbJ"/>
    <property type="match status" value="1"/>
</dbReference>
<protein>
    <submittedName>
        <fullName evidence="3">CsbD family protein</fullName>
    </submittedName>
</protein>
<accession>A0A2T1M421</accession>
<comment type="similarity">
    <text evidence="1">Belongs to the UPF0337 (CsbD) family.</text>
</comment>
<reference evidence="3 4" key="2">
    <citation type="submission" date="2018-03" db="EMBL/GenBank/DDBJ databases">
        <authorList>
            <person name="Keele B.F."/>
        </authorList>
    </citation>
    <scope>NUCLEOTIDE SEQUENCE [LARGE SCALE GENOMIC DNA]</scope>
    <source>
        <strain evidence="3 4">CCALA 016</strain>
    </source>
</reference>
<dbReference type="InterPro" id="IPR008462">
    <property type="entry name" value="CsbD"/>
</dbReference>
<dbReference type="Pfam" id="PF05532">
    <property type="entry name" value="CsbD"/>
    <property type="match status" value="1"/>
</dbReference>
<dbReference type="AlphaFoldDB" id="A0A2T1M421"/>
<dbReference type="Proteomes" id="UP000239001">
    <property type="component" value="Unassembled WGS sequence"/>
</dbReference>
<dbReference type="Gene3D" id="1.10.1470.10">
    <property type="entry name" value="YjbJ"/>
    <property type="match status" value="1"/>
</dbReference>
<comment type="caution">
    <text evidence="3">The sequence shown here is derived from an EMBL/GenBank/DDBJ whole genome shotgun (WGS) entry which is preliminary data.</text>
</comment>
<gene>
    <name evidence="3" type="ORF">C7H19_01415</name>
</gene>
<evidence type="ECO:0000313" key="4">
    <source>
        <dbReference type="Proteomes" id="UP000239001"/>
    </source>
</evidence>
<dbReference type="InterPro" id="IPR036629">
    <property type="entry name" value="YjbJ_sf"/>
</dbReference>
<organism evidence="3 4">
    <name type="scientific">Aphanothece hegewaldii CCALA 016</name>
    <dbReference type="NCBI Taxonomy" id="2107694"/>
    <lineage>
        <taxon>Bacteria</taxon>
        <taxon>Bacillati</taxon>
        <taxon>Cyanobacteriota</taxon>
        <taxon>Cyanophyceae</taxon>
        <taxon>Oscillatoriophycideae</taxon>
        <taxon>Chroococcales</taxon>
        <taxon>Aphanothecaceae</taxon>
        <taxon>Aphanothece</taxon>
    </lineage>
</organism>
<dbReference type="OrthoDB" id="465089at2"/>
<evidence type="ECO:0000259" key="2">
    <source>
        <dbReference type="Pfam" id="PF05532"/>
    </source>
</evidence>
<dbReference type="EMBL" id="PXOH01000001">
    <property type="protein sequence ID" value="PSF39587.1"/>
    <property type="molecule type" value="Genomic_DNA"/>
</dbReference>
<name>A0A2T1M421_9CHRO</name>
<feature type="domain" description="CsbD-like" evidence="2">
    <location>
        <begin position="3"/>
        <end position="53"/>
    </location>
</feature>
<reference evidence="3 4" key="1">
    <citation type="submission" date="2018-03" db="EMBL/GenBank/DDBJ databases">
        <title>The ancient ancestry and fast evolution of plastids.</title>
        <authorList>
            <person name="Moore K.R."/>
            <person name="Magnabosco C."/>
            <person name="Momper L."/>
            <person name="Gold D.A."/>
            <person name="Bosak T."/>
            <person name="Fournier G.P."/>
        </authorList>
    </citation>
    <scope>NUCLEOTIDE SEQUENCE [LARGE SCALE GENOMIC DNA]</scope>
    <source>
        <strain evidence="3 4">CCALA 016</strain>
    </source>
</reference>